<evidence type="ECO:0000313" key="2">
    <source>
        <dbReference type="EMBL" id="CAD2216782.1"/>
    </source>
</evidence>
<gene>
    <name evidence="2" type="ORF">ADEAN_000426000</name>
</gene>
<keyword evidence="1" id="KW-0812">Transmembrane</keyword>
<organism evidence="2 3">
    <name type="scientific">Angomonas deanei</name>
    <dbReference type="NCBI Taxonomy" id="59799"/>
    <lineage>
        <taxon>Eukaryota</taxon>
        <taxon>Discoba</taxon>
        <taxon>Euglenozoa</taxon>
        <taxon>Kinetoplastea</taxon>
        <taxon>Metakinetoplastina</taxon>
        <taxon>Trypanosomatida</taxon>
        <taxon>Trypanosomatidae</taxon>
        <taxon>Strigomonadinae</taxon>
        <taxon>Angomonas</taxon>
    </lineage>
</organism>
<evidence type="ECO:0000313" key="3">
    <source>
        <dbReference type="Proteomes" id="UP000515908"/>
    </source>
</evidence>
<feature type="transmembrane region" description="Helical" evidence="1">
    <location>
        <begin position="146"/>
        <end position="170"/>
    </location>
</feature>
<protein>
    <submittedName>
        <fullName evidence="2">Uncharacterized protein</fullName>
    </submittedName>
</protein>
<dbReference type="AlphaFoldDB" id="A0A7G2CF79"/>
<keyword evidence="1" id="KW-1133">Transmembrane helix</keyword>
<evidence type="ECO:0000256" key="1">
    <source>
        <dbReference type="SAM" id="Phobius"/>
    </source>
</evidence>
<keyword evidence="3" id="KW-1185">Reference proteome</keyword>
<feature type="transmembrane region" description="Helical" evidence="1">
    <location>
        <begin position="7"/>
        <end position="27"/>
    </location>
</feature>
<proteinExistence type="predicted"/>
<dbReference type="Proteomes" id="UP000515908">
    <property type="component" value="Chromosome 07"/>
</dbReference>
<dbReference type="EMBL" id="LR877151">
    <property type="protein sequence ID" value="CAD2216782.1"/>
    <property type="molecule type" value="Genomic_DNA"/>
</dbReference>
<reference evidence="2 3" key="1">
    <citation type="submission" date="2020-08" db="EMBL/GenBank/DDBJ databases">
        <authorList>
            <person name="Newling K."/>
            <person name="Davey J."/>
            <person name="Forrester S."/>
        </authorList>
    </citation>
    <scope>NUCLEOTIDE SEQUENCE [LARGE SCALE GENOMIC DNA]</scope>
    <source>
        <strain evidence="3">Crithidia deanei Carvalho (ATCC PRA-265)</strain>
    </source>
</reference>
<sequence length="220" mass="22920">MHKGNFILTFYIIYGALVIGLLFTSILCPLVEKNIGGCQLHVFGIRMMTDLSGAGCKSSAGVSQPSSPLDLYVLQDAPVCLSASVGANPAGDITYLHNVPAGTLKNLMVAYLFFAGLSLFSALSTVAVSIAHLVTKSKFIDTLVQYFVVFGATLVSVLLTFILATVIVASNDIYADLLETLGIQGSVNTSARSGFSCTVAAAGMGMIAILVVVLSVTNAL</sequence>
<feature type="transmembrane region" description="Helical" evidence="1">
    <location>
        <begin position="190"/>
        <end position="216"/>
    </location>
</feature>
<name>A0A7G2CF79_9TRYP</name>
<keyword evidence="1" id="KW-0472">Membrane</keyword>
<dbReference type="VEuPathDB" id="TriTrypDB:ADEAN_000426000"/>
<accession>A0A7G2CF79</accession>
<feature type="transmembrane region" description="Helical" evidence="1">
    <location>
        <begin position="108"/>
        <end position="134"/>
    </location>
</feature>